<organism evidence="2 3">
    <name type="scientific">Undibacterium aquatile</name>
    <dbReference type="NCBI Taxonomy" id="1537398"/>
    <lineage>
        <taxon>Bacteria</taxon>
        <taxon>Pseudomonadati</taxon>
        <taxon>Pseudomonadota</taxon>
        <taxon>Betaproteobacteria</taxon>
        <taxon>Burkholderiales</taxon>
        <taxon>Oxalobacteraceae</taxon>
        <taxon>Undibacterium</taxon>
    </lineage>
</organism>
<dbReference type="InterPro" id="IPR009350">
    <property type="entry name" value="Phage_tail_T"/>
</dbReference>
<sequence>MMEPWGLRPQDIMHAHALSILANINRNKEVRPDPYEIKDFMLFDKAKQPAVDPKIDGKTCEEWKLIFAAEALAAQRSKPLPP</sequence>
<gene>
    <name evidence="2" type="ORF">H8K26_07730</name>
</gene>
<comment type="caution">
    <text evidence="2">The sequence shown here is derived from an EMBL/GenBank/DDBJ whole genome shotgun (WGS) entry which is preliminary data.</text>
</comment>
<evidence type="ECO:0000313" key="3">
    <source>
        <dbReference type="Proteomes" id="UP000637632"/>
    </source>
</evidence>
<evidence type="ECO:0000313" key="2">
    <source>
        <dbReference type="EMBL" id="MBC3811330.1"/>
    </source>
</evidence>
<feature type="domain" description="Minor tail T" evidence="1">
    <location>
        <begin position="2"/>
        <end position="51"/>
    </location>
</feature>
<dbReference type="Proteomes" id="UP000637632">
    <property type="component" value="Unassembled WGS sequence"/>
</dbReference>
<protein>
    <recommendedName>
        <fullName evidence="1">Minor tail T domain-containing protein</fullName>
    </recommendedName>
</protein>
<dbReference type="EMBL" id="JACOFT010000002">
    <property type="protein sequence ID" value="MBC3811330.1"/>
    <property type="molecule type" value="Genomic_DNA"/>
</dbReference>
<keyword evidence="3" id="KW-1185">Reference proteome</keyword>
<reference evidence="2 3" key="1">
    <citation type="submission" date="2020-08" db="EMBL/GenBank/DDBJ databases">
        <title>Novel species isolated from subtropical streams in China.</title>
        <authorList>
            <person name="Lu H."/>
        </authorList>
    </citation>
    <scope>NUCLEOTIDE SEQUENCE [LARGE SCALE GENOMIC DNA]</scope>
    <source>
        <strain evidence="2 3">CCTCC AB 2015119</strain>
    </source>
</reference>
<dbReference type="Pfam" id="PF06223">
    <property type="entry name" value="Phage_tail_T"/>
    <property type="match status" value="1"/>
</dbReference>
<name>A0ABR6XFF5_9BURK</name>
<evidence type="ECO:0000259" key="1">
    <source>
        <dbReference type="Pfam" id="PF06223"/>
    </source>
</evidence>
<proteinExistence type="predicted"/>
<accession>A0ABR6XFF5</accession>